<dbReference type="GO" id="GO:0004062">
    <property type="term" value="F:aryl sulfotransferase activity"/>
    <property type="evidence" value="ECO:0007669"/>
    <property type="project" value="Ensembl"/>
</dbReference>
<dbReference type="GO" id="GO:0006805">
    <property type="term" value="P:xenobiotic metabolic process"/>
    <property type="evidence" value="ECO:0007669"/>
    <property type="project" value="Ensembl"/>
</dbReference>
<dbReference type="InterPro" id="IPR027417">
    <property type="entry name" value="P-loop_NTPase"/>
</dbReference>
<dbReference type="FunFam" id="3.40.50.300:FF:000433">
    <property type="entry name" value="Estrogen sulfotransferase"/>
    <property type="match status" value="1"/>
</dbReference>
<dbReference type="GO" id="GO:0009812">
    <property type="term" value="P:flavonoid metabolic process"/>
    <property type="evidence" value="ECO:0007669"/>
    <property type="project" value="Ensembl"/>
</dbReference>
<dbReference type="GO" id="GO:0050427">
    <property type="term" value="P:3'-phosphoadenosine 5'-phosphosulfate metabolic process"/>
    <property type="evidence" value="ECO:0007669"/>
    <property type="project" value="Ensembl"/>
</dbReference>
<dbReference type="STRING" id="37293.ENSANAP00000012483"/>
<dbReference type="InterPro" id="IPR000863">
    <property type="entry name" value="Sulfotransferase_dom"/>
</dbReference>
<keyword evidence="4 5" id="KW-0808">Transferase</keyword>
<evidence type="ECO:0000256" key="2">
    <source>
        <dbReference type="ARBA" id="ARBA00005771"/>
    </source>
</evidence>
<dbReference type="OMA" id="IIYLCRE"/>
<dbReference type="PANTHER" id="PTHR11783">
    <property type="entry name" value="SULFOTRANSFERASE SULT"/>
    <property type="match status" value="1"/>
</dbReference>
<evidence type="ECO:0000313" key="8">
    <source>
        <dbReference type="Proteomes" id="UP000233020"/>
    </source>
</evidence>
<evidence type="ECO:0000256" key="1">
    <source>
        <dbReference type="ARBA" id="ARBA00004496"/>
    </source>
</evidence>
<dbReference type="Proteomes" id="UP000233020">
    <property type="component" value="Unplaced"/>
</dbReference>
<dbReference type="GO" id="GO:0051923">
    <property type="term" value="P:sulfation"/>
    <property type="evidence" value="ECO:0007669"/>
    <property type="project" value="Ensembl"/>
</dbReference>
<keyword evidence="8" id="KW-1185">Reference proteome</keyword>
<protein>
    <recommendedName>
        <fullName evidence="5">Sulfotransferase</fullName>
        <ecNumber evidence="5">2.8.2.-</ecNumber>
    </recommendedName>
</protein>
<name>A0A2K5CUV5_AOTNA</name>
<dbReference type="AlphaFoldDB" id="A0A2K5CUV5"/>
<comment type="similarity">
    <text evidence="2 5">Belongs to the sulfotransferase 1 family.</text>
</comment>
<sequence length="283" mass="32987">MLLPEDVLRKDLKLVHGCPMPCAFVSNWEKIEQFRSRPDDIVIATYPKSGNTWISEIVDMSLNDGDIEKFPVLEMSLSGVRTSGVVELEKNSSPRIVKTHLPTDLLPKSFWENNCKVYSRLQVISVSYYHFDLMNNLQPFPSTWGEYLEKFITGKVSYGSWFTHIKEEHPILFLYYEDMKENPKEEIKKIMRFLEKNLNDEILDRIIHHTSFELTKDNPLVNYTHLPTTVMDHSKCPFMPKGITGDWKNYFTVAQNEKFDAIYKTEMSETALQFHTEISSAKS</sequence>
<dbReference type="EC" id="2.8.2.-" evidence="5"/>
<comment type="subcellular location">
    <subcellularLocation>
        <location evidence="1">Cytoplasm</location>
    </subcellularLocation>
</comment>
<dbReference type="Pfam" id="PF00685">
    <property type="entry name" value="Sulfotransfer_1"/>
    <property type="match status" value="1"/>
</dbReference>
<evidence type="ECO:0000256" key="4">
    <source>
        <dbReference type="ARBA" id="ARBA00022679"/>
    </source>
</evidence>
<dbReference type="GO" id="GO:0006068">
    <property type="term" value="P:ethanol catabolic process"/>
    <property type="evidence" value="ECO:0007669"/>
    <property type="project" value="Ensembl"/>
</dbReference>
<evidence type="ECO:0000313" key="7">
    <source>
        <dbReference type="Ensembl" id="ENSANAP00000012483.1"/>
    </source>
</evidence>
<evidence type="ECO:0000256" key="5">
    <source>
        <dbReference type="RuleBase" id="RU361155"/>
    </source>
</evidence>
<dbReference type="Gene3D" id="3.40.50.300">
    <property type="entry name" value="P-loop containing nucleotide triphosphate hydrolases"/>
    <property type="match status" value="1"/>
</dbReference>
<dbReference type="GO" id="GO:0005737">
    <property type="term" value="C:cytoplasm"/>
    <property type="evidence" value="ECO:0007669"/>
    <property type="project" value="UniProtKB-SubCell"/>
</dbReference>
<dbReference type="GO" id="GO:0030855">
    <property type="term" value="P:epithelial cell differentiation"/>
    <property type="evidence" value="ECO:0007669"/>
    <property type="project" value="Ensembl"/>
</dbReference>
<gene>
    <name evidence="7" type="primary">SULT1B1</name>
</gene>
<feature type="domain" description="Sulfotransferase" evidence="6">
    <location>
        <begin position="38"/>
        <end position="270"/>
    </location>
</feature>
<keyword evidence="3" id="KW-0963">Cytoplasm</keyword>
<dbReference type="Ensembl" id="ENSANAT00000030304.1">
    <property type="protein sequence ID" value="ENSANAP00000012483.1"/>
    <property type="gene ID" value="ENSANAG00000024181.1"/>
</dbReference>
<proteinExistence type="inferred from homology"/>
<evidence type="ECO:0000256" key="3">
    <source>
        <dbReference type="ARBA" id="ARBA00022490"/>
    </source>
</evidence>
<organism evidence="7 8">
    <name type="scientific">Aotus nancymaae</name>
    <name type="common">Ma's night monkey</name>
    <dbReference type="NCBI Taxonomy" id="37293"/>
    <lineage>
        <taxon>Eukaryota</taxon>
        <taxon>Metazoa</taxon>
        <taxon>Chordata</taxon>
        <taxon>Craniata</taxon>
        <taxon>Vertebrata</taxon>
        <taxon>Euteleostomi</taxon>
        <taxon>Mammalia</taxon>
        <taxon>Eutheria</taxon>
        <taxon>Euarchontoglires</taxon>
        <taxon>Primates</taxon>
        <taxon>Haplorrhini</taxon>
        <taxon>Platyrrhini</taxon>
        <taxon>Aotidae</taxon>
        <taxon>Aotus</taxon>
    </lineage>
</organism>
<evidence type="ECO:0000259" key="6">
    <source>
        <dbReference type="Pfam" id="PF00685"/>
    </source>
</evidence>
<dbReference type="SUPFAM" id="SSF52540">
    <property type="entry name" value="P-loop containing nucleoside triphosphate hydrolases"/>
    <property type="match status" value="1"/>
</dbReference>
<dbReference type="GO" id="GO:0042403">
    <property type="term" value="P:thyroid hormone metabolic process"/>
    <property type="evidence" value="ECO:0007669"/>
    <property type="project" value="Ensembl"/>
</dbReference>
<reference evidence="7" key="1">
    <citation type="submission" date="2025-08" db="UniProtKB">
        <authorList>
            <consortium name="Ensembl"/>
        </authorList>
    </citation>
    <scope>IDENTIFICATION</scope>
</reference>
<accession>A0A2K5CUV5</accession>
<dbReference type="GeneTree" id="ENSGT00940000161848"/>
<reference evidence="7" key="2">
    <citation type="submission" date="2025-09" db="UniProtKB">
        <authorList>
            <consortium name="Ensembl"/>
        </authorList>
    </citation>
    <scope>IDENTIFICATION</scope>
</reference>